<feature type="region of interest" description="Disordered" evidence="12">
    <location>
        <begin position="40"/>
        <end position="62"/>
    </location>
</feature>
<dbReference type="Proteomes" id="UP000053105">
    <property type="component" value="Unassembled WGS sequence"/>
</dbReference>
<dbReference type="GO" id="GO:0031167">
    <property type="term" value="P:rRNA methylation"/>
    <property type="evidence" value="ECO:0007669"/>
    <property type="project" value="TreeGrafter"/>
</dbReference>
<feature type="compositionally biased region" description="Basic and acidic residues" evidence="12">
    <location>
        <begin position="163"/>
        <end position="181"/>
    </location>
</feature>
<evidence type="ECO:0000256" key="4">
    <source>
        <dbReference type="ARBA" id="ARBA00022679"/>
    </source>
</evidence>
<dbReference type="InterPro" id="IPR029063">
    <property type="entry name" value="SAM-dependent_MTases_sf"/>
</dbReference>
<evidence type="ECO:0000256" key="12">
    <source>
        <dbReference type="SAM" id="MobiDB-lite"/>
    </source>
</evidence>
<feature type="binding site" evidence="11">
    <location>
        <begin position="668"/>
        <end position="674"/>
    </location>
    <ligand>
        <name>S-adenosyl-L-methionine</name>
        <dbReference type="ChEBI" id="CHEBI:59789"/>
    </ligand>
</feature>
<dbReference type="Pfam" id="PF01189">
    <property type="entry name" value="Methyltr_RsmB-F"/>
    <property type="match status" value="1"/>
</dbReference>
<keyword evidence="8" id="KW-0496">Mitochondrion</keyword>
<evidence type="ECO:0000313" key="15">
    <source>
        <dbReference type="Proteomes" id="UP000053105"/>
    </source>
</evidence>
<comment type="catalytic activity">
    <reaction evidence="10">
        <text>a cytidine in rRNA + S-adenosyl-L-methionine = a 5-methylcytidine in rRNA + S-adenosyl-L-homocysteine + H(+)</text>
        <dbReference type="Rhea" id="RHEA:61484"/>
        <dbReference type="Rhea" id="RHEA-COMP:15836"/>
        <dbReference type="Rhea" id="RHEA-COMP:15837"/>
        <dbReference type="ChEBI" id="CHEBI:15378"/>
        <dbReference type="ChEBI" id="CHEBI:57856"/>
        <dbReference type="ChEBI" id="CHEBI:59789"/>
        <dbReference type="ChEBI" id="CHEBI:74483"/>
        <dbReference type="ChEBI" id="CHEBI:82748"/>
    </reaction>
</comment>
<dbReference type="GO" id="GO:0003723">
    <property type="term" value="F:RNA binding"/>
    <property type="evidence" value="ECO:0007669"/>
    <property type="project" value="UniProtKB-UniRule"/>
</dbReference>
<dbReference type="Gene3D" id="6.20.240.40">
    <property type="match status" value="2"/>
</dbReference>
<keyword evidence="15" id="KW-1185">Reference proteome</keyword>
<dbReference type="EMBL" id="KQ435709">
    <property type="protein sequence ID" value="KOX80057.1"/>
    <property type="molecule type" value="Genomic_DNA"/>
</dbReference>
<feature type="region of interest" description="Disordered" evidence="12">
    <location>
        <begin position="354"/>
        <end position="379"/>
    </location>
</feature>
<evidence type="ECO:0000256" key="7">
    <source>
        <dbReference type="ARBA" id="ARBA00022946"/>
    </source>
</evidence>
<dbReference type="PRINTS" id="PR02008">
    <property type="entry name" value="RCMTFAMILY"/>
</dbReference>
<dbReference type="PROSITE" id="PS51686">
    <property type="entry name" value="SAM_MT_RSMB_NOP"/>
    <property type="match status" value="1"/>
</dbReference>
<feature type="region of interest" description="Disordered" evidence="12">
    <location>
        <begin position="163"/>
        <end position="191"/>
    </location>
</feature>
<feature type="domain" description="SAM-dependent MTase RsmB/NOP-type" evidence="13">
    <location>
        <begin position="569"/>
        <end position="869"/>
    </location>
</feature>
<dbReference type="Gene3D" id="3.40.50.150">
    <property type="entry name" value="Vaccinia Virus protein VP39"/>
    <property type="match status" value="1"/>
</dbReference>
<keyword evidence="4 11" id="KW-0808">Transferase</keyword>
<keyword evidence="7" id="KW-0809">Transit peptide</keyword>
<keyword evidence="5 11" id="KW-0949">S-adenosyl-L-methionine</keyword>
<evidence type="ECO:0000256" key="6">
    <source>
        <dbReference type="ARBA" id="ARBA00022884"/>
    </source>
</evidence>
<protein>
    <recommendedName>
        <fullName evidence="9">NOL1/NOP2/Sun domain family member 4</fullName>
    </recommendedName>
</protein>
<dbReference type="PANTHER" id="PTHR22808:SF3">
    <property type="entry name" value="5-METHYLCYTOSINE RRNA METHYLTRANSFERASE NSUN4"/>
    <property type="match status" value="1"/>
</dbReference>
<name>A0A0M9A9N1_9HYME</name>
<evidence type="ECO:0000256" key="5">
    <source>
        <dbReference type="ARBA" id="ARBA00022691"/>
    </source>
</evidence>
<dbReference type="InterPro" id="IPR049560">
    <property type="entry name" value="MeTrfase_RsmB-F_NOP2_cat"/>
</dbReference>
<keyword evidence="2" id="KW-0698">rRNA processing</keyword>
<evidence type="ECO:0000256" key="3">
    <source>
        <dbReference type="ARBA" id="ARBA00022603"/>
    </source>
</evidence>
<evidence type="ECO:0000256" key="9">
    <source>
        <dbReference type="ARBA" id="ARBA00042050"/>
    </source>
</evidence>
<evidence type="ECO:0000256" key="11">
    <source>
        <dbReference type="PROSITE-ProRule" id="PRU01023"/>
    </source>
</evidence>
<dbReference type="SUPFAM" id="SSF53335">
    <property type="entry name" value="S-adenosyl-L-methionine-dependent methyltransferases"/>
    <property type="match status" value="1"/>
</dbReference>
<evidence type="ECO:0000256" key="8">
    <source>
        <dbReference type="ARBA" id="ARBA00023128"/>
    </source>
</evidence>
<gene>
    <name evidence="14" type="ORF">WN51_06471</name>
</gene>
<evidence type="ECO:0000256" key="2">
    <source>
        <dbReference type="ARBA" id="ARBA00022552"/>
    </source>
</evidence>
<dbReference type="OrthoDB" id="8020218at2759"/>
<keyword evidence="6 11" id="KW-0694">RNA-binding</keyword>
<organism evidence="14 15">
    <name type="scientific">Melipona quadrifasciata</name>
    <dbReference type="NCBI Taxonomy" id="166423"/>
    <lineage>
        <taxon>Eukaryota</taxon>
        <taxon>Metazoa</taxon>
        <taxon>Ecdysozoa</taxon>
        <taxon>Arthropoda</taxon>
        <taxon>Hexapoda</taxon>
        <taxon>Insecta</taxon>
        <taxon>Pterygota</taxon>
        <taxon>Neoptera</taxon>
        <taxon>Endopterygota</taxon>
        <taxon>Hymenoptera</taxon>
        <taxon>Apocrita</taxon>
        <taxon>Aculeata</taxon>
        <taxon>Apoidea</taxon>
        <taxon>Anthophila</taxon>
        <taxon>Apidae</taxon>
        <taxon>Melipona</taxon>
    </lineage>
</organism>
<dbReference type="GO" id="GO:0005762">
    <property type="term" value="C:mitochondrial large ribosomal subunit"/>
    <property type="evidence" value="ECO:0007669"/>
    <property type="project" value="TreeGrafter"/>
</dbReference>
<dbReference type="AlphaFoldDB" id="A0A0M9A9N1"/>
<dbReference type="InterPro" id="IPR001678">
    <property type="entry name" value="MeTrfase_RsmB-F_NOP2_dom"/>
</dbReference>
<accession>A0A0M9A9N1</accession>
<evidence type="ECO:0000256" key="10">
    <source>
        <dbReference type="ARBA" id="ARBA00049302"/>
    </source>
</evidence>
<comment type="similarity">
    <text evidence="11">Belongs to the class I-like SAM-binding methyltransferase superfamily. RsmB/NOP family.</text>
</comment>
<feature type="binding site" evidence="11">
    <location>
        <position position="691"/>
    </location>
    <ligand>
        <name>S-adenosyl-L-methionine</name>
        <dbReference type="ChEBI" id="CHEBI:59789"/>
    </ligand>
</feature>
<feature type="active site" description="Nucleophile" evidence="11">
    <location>
        <position position="795"/>
    </location>
</feature>
<dbReference type="GO" id="GO:0008173">
    <property type="term" value="F:RNA methyltransferase activity"/>
    <property type="evidence" value="ECO:0007669"/>
    <property type="project" value="InterPro"/>
</dbReference>
<feature type="binding site" evidence="11">
    <location>
        <position position="724"/>
    </location>
    <ligand>
        <name>S-adenosyl-L-methionine</name>
        <dbReference type="ChEBI" id="CHEBI:59789"/>
    </ligand>
</feature>
<dbReference type="PANTHER" id="PTHR22808">
    <property type="entry name" value="NCL1 YEAST -RELATED NOL1/NOP2/FMU SUN DOMAIN-CONTAINING"/>
    <property type="match status" value="1"/>
</dbReference>
<dbReference type="InterPro" id="IPR023267">
    <property type="entry name" value="RCMT"/>
</dbReference>
<reference evidence="14 15" key="1">
    <citation type="submission" date="2015-07" db="EMBL/GenBank/DDBJ databases">
        <title>The genome of Melipona quadrifasciata.</title>
        <authorList>
            <person name="Pan H."/>
            <person name="Kapheim K."/>
        </authorList>
    </citation>
    <scope>NUCLEOTIDE SEQUENCE [LARGE SCALE GENOMIC DNA]</scope>
    <source>
        <strain evidence="14">0111107301</strain>
        <tissue evidence="14">Whole body</tissue>
    </source>
</reference>
<evidence type="ECO:0000259" key="13">
    <source>
        <dbReference type="PROSITE" id="PS51686"/>
    </source>
</evidence>
<evidence type="ECO:0000256" key="1">
    <source>
        <dbReference type="ARBA" id="ARBA00004173"/>
    </source>
</evidence>
<comment type="subcellular location">
    <subcellularLocation>
        <location evidence="1">Mitochondrion</location>
    </subcellularLocation>
</comment>
<sequence>MATTLPGLTKRARSAQYIFTLSTPPGLEAALSRWTRRIRTKKVAGRGSSGESQSRAGENRARGNGGIVCRWRSWGGGGRYGGDGTSGDGVKRQRHTRRQPLNRPCPLIATTIWPVERGLWNVVPSCAARPQARLVSRELRNPQWRPESRGVGREETAAFICRGKEDGGEGRGRMRRDRESRSLTQPGGALIPRRRRHGWGGLLSLPRTSWTSPAGYGVSGWLQQVVAVAAPSPAPTAPFGPSSNLTSCVRARKAHRQQGNEKVQIRVISPLLSREFSKRAQHAARTLLRDNRSCHGGECIRAASTRRIARGNAGDLERNQPPIVGNVLCQDARWLACAKCVLAAERGGDIKEFSHEDSIEPSPRSATIESRRHSAEGETPTTYPAQFWISSLVSKRAESPAKLKKLKTARDKVLEHFDEFYANVYGKKWSDIRAALLKEETKYMAVVNNFSDPDRIKSELELLGAINLRSLYNVHKENLDFFKVKRKAESRDEQNLEQVTTSEDQLAKLQTIHPANGPNLFEASNTESTEFINNNKQKHIELKSIDQTLNEVELDTNRIVNSSVDLSMLQEYIPTTKIKGLDDWVLESDHYKFYDKANDFKINVEKESVLSFPEHLYVYTFERDNYTRFPNPKKGSTGVSDYYLFDGGSILPVLALDIQFNDTVLDMCAAPGGKALTIFQTLMPCVLVANDLGQSRINRLKNVMNEYVSNICQGQNMLIITQQDARSIDENGRYNKILVDVPCTTDRHILHSDDNNIFKPSRTKERLKMPEIQAEILTTALKLVSVGGTVVYSTCSLSPVQNDGVVQVALKKAWEENNCVMIVKDMTEALLPLQCIYNFGNIDLKYGHIVIPTLQNNWGPMYFCKMEKVQ</sequence>
<dbReference type="STRING" id="166423.A0A0M9A9N1"/>
<keyword evidence="3 11" id="KW-0489">Methyltransferase</keyword>
<dbReference type="FunFam" id="3.40.50.150:FF:000055">
    <property type="entry name" value="5-methylcytosine rRNA methyltransferase NSUN4"/>
    <property type="match status" value="1"/>
</dbReference>
<feature type="binding site" evidence="11">
    <location>
        <position position="740"/>
    </location>
    <ligand>
        <name>S-adenosyl-L-methionine</name>
        <dbReference type="ChEBI" id="CHEBI:59789"/>
    </ligand>
</feature>
<proteinExistence type="inferred from homology"/>
<evidence type="ECO:0000313" key="14">
    <source>
        <dbReference type="EMBL" id="KOX80057.1"/>
    </source>
</evidence>